<dbReference type="InterPro" id="IPR013087">
    <property type="entry name" value="Znf_C2H2_type"/>
</dbReference>
<evidence type="ECO:0000313" key="2">
    <source>
        <dbReference type="EMBL" id="KAK2549395.1"/>
    </source>
</evidence>
<dbReference type="Proteomes" id="UP001249851">
    <property type="component" value="Unassembled WGS sequence"/>
</dbReference>
<dbReference type="PANTHER" id="PTHR33845">
    <property type="entry name" value="C2H2-TYPE DOMAIN-CONTAINING PROTEIN"/>
    <property type="match status" value="1"/>
</dbReference>
<reference evidence="2" key="2">
    <citation type="journal article" date="2023" name="Science">
        <title>Genomic signatures of disease resistance in endangered staghorn corals.</title>
        <authorList>
            <person name="Vollmer S.V."/>
            <person name="Selwyn J.D."/>
            <person name="Despard B.A."/>
            <person name="Roesel C.L."/>
        </authorList>
    </citation>
    <scope>NUCLEOTIDE SEQUENCE</scope>
    <source>
        <strain evidence="2">K2</strain>
    </source>
</reference>
<keyword evidence="3" id="KW-1185">Reference proteome</keyword>
<sequence>MERVPGEMDFKWIEADTNVEDFVPVHKELLTKCDAKGDVETDSNARKEIENSEVKEEQKLLMCPDEGCHRTFQRYGALQNHVLYGRHEKKQEKIKMIDRATKGYARRLEMQYGVVPSETSAYVLLEEENKVSEKGWALTQQKSKSKFSDRQKAYLTKKF</sequence>
<reference evidence="2" key="1">
    <citation type="journal article" date="2023" name="G3 (Bethesda)">
        <title>Whole genome assembly and annotation of the endangered Caribbean coral Acropora cervicornis.</title>
        <authorList>
            <person name="Selwyn J.D."/>
            <person name="Vollmer S.V."/>
        </authorList>
    </citation>
    <scope>NUCLEOTIDE SEQUENCE</scope>
    <source>
        <strain evidence="2">K2</strain>
    </source>
</reference>
<dbReference type="AlphaFoldDB" id="A0AAD9UTU0"/>
<organism evidence="2 3">
    <name type="scientific">Acropora cervicornis</name>
    <name type="common">Staghorn coral</name>
    <dbReference type="NCBI Taxonomy" id="6130"/>
    <lineage>
        <taxon>Eukaryota</taxon>
        <taxon>Metazoa</taxon>
        <taxon>Cnidaria</taxon>
        <taxon>Anthozoa</taxon>
        <taxon>Hexacorallia</taxon>
        <taxon>Scleractinia</taxon>
        <taxon>Astrocoeniina</taxon>
        <taxon>Acroporidae</taxon>
        <taxon>Acropora</taxon>
    </lineage>
</organism>
<evidence type="ECO:0000259" key="1">
    <source>
        <dbReference type="PROSITE" id="PS00028"/>
    </source>
</evidence>
<dbReference type="PROSITE" id="PS00028">
    <property type="entry name" value="ZINC_FINGER_C2H2_1"/>
    <property type="match status" value="1"/>
</dbReference>
<name>A0AAD9UTU0_ACRCE</name>
<proteinExistence type="predicted"/>
<dbReference type="EMBL" id="JARQWQ010000127">
    <property type="protein sequence ID" value="KAK2549395.1"/>
    <property type="molecule type" value="Genomic_DNA"/>
</dbReference>
<evidence type="ECO:0000313" key="3">
    <source>
        <dbReference type="Proteomes" id="UP001249851"/>
    </source>
</evidence>
<comment type="caution">
    <text evidence="2">The sequence shown here is derived from an EMBL/GenBank/DDBJ whole genome shotgun (WGS) entry which is preliminary data.</text>
</comment>
<feature type="domain" description="C2H2-type" evidence="1">
    <location>
        <begin position="63"/>
        <end position="87"/>
    </location>
</feature>
<dbReference type="PANTHER" id="PTHR33845:SF1">
    <property type="entry name" value="C2H2-TYPE DOMAIN-CONTAINING PROTEIN"/>
    <property type="match status" value="1"/>
</dbReference>
<gene>
    <name evidence="2" type="ORF">P5673_030224</name>
</gene>
<accession>A0AAD9UTU0</accession>
<protein>
    <recommendedName>
        <fullName evidence="1">C2H2-type domain-containing protein</fullName>
    </recommendedName>
</protein>